<gene>
    <name evidence="3" type="ORF">NCTC13315_02224</name>
</gene>
<evidence type="ECO:0000313" key="3">
    <source>
        <dbReference type="EMBL" id="STX29672.1"/>
    </source>
</evidence>
<proteinExistence type="predicted"/>
<dbReference type="GO" id="GO:0032259">
    <property type="term" value="P:methylation"/>
    <property type="evidence" value="ECO:0007669"/>
    <property type="project" value="UniProtKB-KW"/>
</dbReference>
<evidence type="ECO:0000313" key="4">
    <source>
        <dbReference type="Proteomes" id="UP000254968"/>
    </source>
</evidence>
<dbReference type="InterPro" id="IPR007213">
    <property type="entry name" value="Ppm1/Ppm2/Tcmp"/>
</dbReference>
<dbReference type="AlphaFoldDB" id="A0A378I4A3"/>
<keyword evidence="4" id="KW-1185">Reference proteome</keyword>
<dbReference type="PANTHER" id="PTHR43619:SF2">
    <property type="entry name" value="S-ADENOSYL-L-METHIONINE-DEPENDENT METHYLTRANSFERASES SUPERFAMILY PROTEIN"/>
    <property type="match status" value="1"/>
</dbReference>
<protein>
    <submittedName>
        <fullName evidence="3">O-Methyltransferase involved in polyketide biosynthesis</fullName>
    </submittedName>
</protein>
<keyword evidence="1 3" id="KW-0489">Methyltransferase</keyword>
<sequence length="276" mass="31503">MNDKKIDFNLTGVSQTLLLPLLARAKFSQFPNPPLYDAQAIKLIEKIDYDFNQLFASVGYATSIWMIARAYQFDAAIKVYLQRHPKAVIVNLGAGLDTTFYRVDNGQLTWLDIDLPQVIDLRKTLLPVPDKRVHYLAYSLLDSNWIAAVKKFGEHIFFVAGGLFMYFPKAQAQSLLVTMANKFPQAELIFDAIPSASLAYVNAILEAANIVNAKLQWGLDYGYELERWSGNIKLISQLPYFNSLSFRHHFPFVTRLRMLLFNLYKRGGIIHVKFLA</sequence>
<dbReference type="EMBL" id="UGNV01000001">
    <property type="protein sequence ID" value="STX29672.1"/>
    <property type="molecule type" value="Genomic_DNA"/>
</dbReference>
<dbReference type="InterPro" id="IPR016874">
    <property type="entry name" value="TcmP-like"/>
</dbReference>
<evidence type="ECO:0000256" key="2">
    <source>
        <dbReference type="ARBA" id="ARBA00022679"/>
    </source>
</evidence>
<accession>A0A378I4A3</accession>
<dbReference type="GO" id="GO:0008168">
    <property type="term" value="F:methyltransferase activity"/>
    <property type="evidence" value="ECO:0007669"/>
    <property type="project" value="UniProtKB-KW"/>
</dbReference>
<dbReference type="Gene3D" id="3.40.50.150">
    <property type="entry name" value="Vaccinia Virus protein VP39"/>
    <property type="match status" value="1"/>
</dbReference>
<organism evidence="3 4">
    <name type="scientific">Legionella beliardensis</name>
    <dbReference type="NCBI Taxonomy" id="91822"/>
    <lineage>
        <taxon>Bacteria</taxon>
        <taxon>Pseudomonadati</taxon>
        <taxon>Pseudomonadota</taxon>
        <taxon>Gammaproteobacteria</taxon>
        <taxon>Legionellales</taxon>
        <taxon>Legionellaceae</taxon>
        <taxon>Legionella</taxon>
    </lineage>
</organism>
<dbReference type="InterPro" id="IPR029063">
    <property type="entry name" value="SAM-dependent_MTases_sf"/>
</dbReference>
<keyword evidence="2 3" id="KW-0808">Transferase</keyword>
<dbReference type="PIRSF" id="PIRSF028177">
    <property type="entry name" value="Polyketide_synth_Omtfrase_TcmP"/>
    <property type="match status" value="1"/>
</dbReference>
<dbReference type="Proteomes" id="UP000254968">
    <property type="component" value="Unassembled WGS sequence"/>
</dbReference>
<name>A0A378I4A3_9GAMM</name>
<dbReference type="SUPFAM" id="SSF53335">
    <property type="entry name" value="S-adenosyl-L-methionine-dependent methyltransferases"/>
    <property type="match status" value="1"/>
</dbReference>
<dbReference type="OrthoDB" id="9800233at2"/>
<reference evidence="3 4" key="1">
    <citation type="submission" date="2018-06" db="EMBL/GenBank/DDBJ databases">
        <authorList>
            <consortium name="Pathogen Informatics"/>
            <person name="Doyle S."/>
        </authorList>
    </citation>
    <scope>NUCLEOTIDE SEQUENCE [LARGE SCALE GENOMIC DNA]</scope>
    <source>
        <strain evidence="3 4">NCTC13315</strain>
    </source>
</reference>
<evidence type="ECO:0000256" key="1">
    <source>
        <dbReference type="ARBA" id="ARBA00022603"/>
    </source>
</evidence>
<dbReference type="PANTHER" id="PTHR43619">
    <property type="entry name" value="S-ADENOSYL-L-METHIONINE-DEPENDENT METHYLTRANSFERASE YKTD-RELATED"/>
    <property type="match status" value="1"/>
</dbReference>
<dbReference type="Pfam" id="PF04072">
    <property type="entry name" value="LCM"/>
    <property type="match status" value="1"/>
</dbReference>
<dbReference type="RefSeq" id="WP_115303346.1">
    <property type="nucleotide sequence ID" value="NZ_CAAAHO010000002.1"/>
</dbReference>